<organism evidence="1">
    <name type="scientific">marine sediment metagenome</name>
    <dbReference type="NCBI Taxonomy" id="412755"/>
    <lineage>
        <taxon>unclassified sequences</taxon>
        <taxon>metagenomes</taxon>
        <taxon>ecological metagenomes</taxon>
    </lineage>
</organism>
<dbReference type="InterPro" id="IPR013320">
    <property type="entry name" value="ConA-like_dom_sf"/>
</dbReference>
<sequence>EFEWQVLSDNSPTSHGVDWVNLKGVTFGKPSINTWYLVFGWHDSVNNLVGISVNDGVPDTAAFSAGCHDDNAPLWLGRYYNNTISWDGRMDEAGIAGCVLTAEQRVRLYNKGNGRTYPFPSGGQIIWVMCKRMIGLIQELKLGRISPDKLLERYGELLPI</sequence>
<gene>
    <name evidence="1" type="ORF">S01H1_15142</name>
</gene>
<accession>X0S4Z1</accession>
<protein>
    <submittedName>
        <fullName evidence="1">Uncharacterized protein</fullName>
    </submittedName>
</protein>
<reference evidence="1" key="1">
    <citation type="journal article" date="2014" name="Front. Microbiol.">
        <title>High frequency of phylogenetically diverse reductive dehalogenase-homologous genes in deep subseafloor sedimentary metagenomes.</title>
        <authorList>
            <person name="Kawai M."/>
            <person name="Futagami T."/>
            <person name="Toyoda A."/>
            <person name="Takaki Y."/>
            <person name="Nishi S."/>
            <person name="Hori S."/>
            <person name="Arai W."/>
            <person name="Tsubouchi T."/>
            <person name="Morono Y."/>
            <person name="Uchiyama I."/>
            <person name="Ito T."/>
            <person name="Fujiyama A."/>
            <person name="Inagaki F."/>
            <person name="Takami H."/>
        </authorList>
    </citation>
    <scope>NUCLEOTIDE SEQUENCE</scope>
    <source>
        <strain evidence="1">Expedition CK06-06</strain>
    </source>
</reference>
<proteinExistence type="predicted"/>
<dbReference type="AlphaFoldDB" id="X0S4Z1"/>
<dbReference type="EMBL" id="BARS01007904">
    <property type="protein sequence ID" value="GAF70972.1"/>
    <property type="molecule type" value="Genomic_DNA"/>
</dbReference>
<dbReference type="SUPFAM" id="SSF49899">
    <property type="entry name" value="Concanavalin A-like lectins/glucanases"/>
    <property type="match status" value="1"/>
</dbReference>
<name>X0S4Z1_9ZZZZ</name>
<evidence type="ECO:0000313" key="1">
    <source>
        <dbReference type="EMBL" id="GAF70972.1"/>
    </source>
</evidence>
<dbReference type="Gene3D" id="2.60.120.200">
    <property type="match status" value="1"/>
</dbReference>
<feature type="non-terminal residue" evidence="1">
    <location>
        <position position="1"/>
    </location>
</feature>
<comment type="caution">
    <text evidence="1">The sequence shown here is derived from an EMBL/GenBank/DDBJ whole genome shotgun (WGS) entry which is preliminary data.</text>
</comment>